<organism evidence="2 3">
    <name type="scientific">Streptomyces inhibens</name>
    <dbReference type="NCBI Taxonomy" id="2293571"/>
    <lineage>
        <taxon>Bacteria</taxon>
        <taxon>Bacillati</taxon>
        <taxon>Actinomycetota</taxon>
        <taxon>Actinomycetes</taxon>
        <taxon>Kitasatosporales</taxon>
        <taxon>Streptomycetaceae</taxon>
        <taxon>Streptomyces</taxon>
    </lineage>
</organism>
<feature type="region of interest" description="Disordered" evidence="1">
    <location>
        <begin position="93"/>
        <end position="124"/>
    </location>
</feature>
<evidence type="ECO:0000256" key="1">
    <source>
        <dbReference type="SAM" id="MobiDB-lite"/>
    </source>
</evidence>
<comment type="caution">
    <text evidence="2">The sequence shown here is derived from an EMBL/GenBank/DDBJ whole genome shotgun (WGS) entry which is preliminary data.</text>
</comment>
<dbReference type="AlphaFoldDB" id="A0A371PQ64"/>
<name>A0A371PQ64_STRIH</name>
<proteinExistence type="predicted"/>
<evidence type="ECO:0000313" key="2">
    <source>
        <dbReference type="EMBL" id="REK84632.1"/>
    </source>
</evidence>
<protein>
    <submittedName>
        <fullName evidence="2">Uncharacterized protein</fullName>
    </submittedName>
</protein>
<accession>A0A371PQ64</accession>
<sequence length="124" mass="13063">MHREQVPAQDRVTMVLQTITSRTVRQGCAMADLHQDLQPVVGGALAAPNVQTLDPLVAATGQPEGLAFIEAMGESKFVVTAYARPSEPLIAIDTAEDGTGQAQNTPGEPGEETGSGRVAPRRSR</sequence>
<dbReference type="EMBL" id="QUAC01000480">
    <property type="protein sequence ID" value="REK84632.1"/>
    <property type="molecule type" value="Genomic_DNA"/>
</dbReference>
<keyword evidence="3" id="KW-1185">Reference proteome</keyword>
<dbReference type="Proteomes" id="UP000262477">
    <property type="component" value="Unassembled WGS sequence"/>
</dbReference>
<evidence type="ECO:0000313" key="3">
    <source>
        <dbReference type="Proteomes" id="UP000262477"/>
    </source>
</evidence>
<gene>
    <name evidence="2" type="ORF">DY245_42390</name>
</gene>
<reference evidence="2 3" key="1">
    <citation type="submission" date="2018-08" db="EMBL/GenBank/DDBJ databases">
        <title>Streptomyces NEAU-D10 sp. nov., a novel Actinomycete isolated from soil.</title>
        <authorList>
            <person name="Jin L."/>
        </authorList>
    </citation>
    <scope>NUCLEOTIDE SEQUENCE [LARGE SCALE GENOMIC DNA]</scope>
    <source>
        <strain evidence="2 3">NEAU-D10</strain>
    </source>
</reference>